<dbReference type="OrthoDB" id="9133345at2"/>
<gene>
    <name evidence="1" type="ORF">LX59_00660</name>
</gene>
<evidence type="ECO:0000313" key="1">
    <source>
        <dbReference type="EMBL" id="TWH76615.1"/>
    </source>
</evidence>
<comment type="caution">
    <text evidence="1">The sequence shown here is derived from an EMBL/GenBank/DDBJ whole genome shotgun (WGS) entry which is preliminary data.</text>
</comment>
<name>A0A562J1D1_9GAMM</name>
<organism evidence="1 2">
    <name type="scientific">Azomonas agilis</name>
    <dbReference type="NCBI Taxonomy" id="116849"/>
    <lineage>
        <taxon>Bacteria</taxon>
        <taxon>Pseudomonadati</taxon>
        <taxon>Pseudomonadota</taxon>
        <taxon>Gammaproteobacteria</taxon>
        <taxon>Pseudomonadales</taxon>
        <taxon>Pseudomonadaceae</taxon>
        <taxon>Azomonas</taxon>
    </lineage>
</organism>
<reference evidence="1 2" key="1">
    <citation type="submission" date="2019-07" db="EMBL/GenBank/DDBJ databases">
        <title>Genomic Encyclopedia of Type Strains, Phase I: the one thousand microbial genomes (KMG-I) project.</title>
        <authorList>
            <person name="Kyrpides N."/>
        </authorList>
    </citation>
    <scope>NUCLEOTIDE SEQUENCE [LARGE SCALE GENOMIC DNA]</scope>
    <source>
        <strain evidence="1 2">DSM 375</strain>
    </source>
</reference>
<keyword evidence="2" id="KW-1185">Reference proteome</keyword>
<dbReference type="AlphaFoldDB" id="A0A562J1D1"/>
<proteinExistence type="predicted"/>
<dbReference type="Proteomes" id="UP000319627">
    <property type="component" value="Unassembled WGS sequence"/>
</dbReference>
<accession>A0A562J1D1</accession>
<dbReference type="EMBL" id="VLKG01000002">
    <property type="protein sequence ID" value="TWH76615.1"/>
    <property type="molecule type" value="Genomic_DNA"/>
</dbReference>
<sequence length="61" mass="6770">MTQQELAKAKDPDLRASLQAIKRAAELARQTALQTDTGIVVVEGQKMVHVSAQELRQERVL</sequence>
<dbReference type="RefSeq" id="WP_144570407.1">
    <property type="nucleotide sequence ID" value="NZ_VLKG01000002.1"/>
</dbReference>
<protein>
    <submittedName>
        <fullName evidence="1">Uncharacterized protein</fullName>
    </submittedName>
</protein>
<evidence type="ECO:0000313" key="2">
    <source>
        <dbReference type="Proteomes" id="UP000319627"/>
    </source>
</evidence>